<dbReference type="InterPro" id="IPR009000">
    <property type="entry name" value="Transl_B-barrel_sf"/>
</dbReference>
<dbReference type="STRING" id="416591.Tlet_0558"/>
<gene>
    <name evidence="6" type="ordered locus">Tlet_0558</name>
</gene>
<dbReference type="Gene3D" id="2.40.30.130">
    <property type="match status" value="1"/>
</dbReference>
<keyword evidence="7" id="KW-1185">Reference proteome</keyword>
<dbReference type="GO" id="GO:0046872">
    <property type="term" value="F:metal ion binding"/>
    <property type="evidence" value="ECO:0007669"/>
    <property type="project" value="UniProtKB-KW"/>
</dbReference>
<dbReference type="PROSITE" id="PS50860">
    <property type="entry name" value="AA_TRNA_LIGASE_II_ALA"/>
    <property type="match status" value="1"/>
</dbReference>
<dbReference type="EMBL" id="CP000812">
    <property type="protein sequence ID" value="ABV33124.1"/>
    <property type="molecule type" value="Genomic_DNA"/>
</dbReference>
<dbReference type="GO" id="GO:0004813">
    <property type="term" value="F:alanine-tRNA ligase activity"/>
    <property type="evidence" value="ECO:0007669"/>
    <property type="project" value="InterPro"/>
</dbReference>
<evidence type="ECO:0000313" key="6">
    <source>
        <dbReference type="EMBL" id="ABV33124.1"/>
    </source>
</evidence>
<dbReference type="KEGG" id="tle:Tlet_0558"/>
<dbReference type="GO" id="GO:0002161">
    <property type="term" value="F:aminoacyl-tRNA deacylase activity"/>
    <property type="evidence" value="ECO:0007669"/>
    <property type="project" value="UniProtKB-ARBA"/>
</dbReference>
<dbReference type="OrthoDB" id="9812949at2"/>
<dbReference type="SUPFAM" id="SSF50447">
    <property type="entry name" value="Translation proteins"/>
    <property type="match status" value="1"/>
</dbReference>
<reference evidence="6 7" key="2">
    <citation type="journal article" date="2009" name="Proc. Natl. Acad. Sci. U.S.A.">
        <title>On the chimeric nature, thermophilic origin, and phylogenetic placement of the Thermotogales.</title>
        <authorList>
            <person name="Zhaxybayeva O."/>
            <person name="Swithers K.S."/>
            <person name="Lapierre P."/>
            <person name="Fournier G.P."/>
            <person name="Bickhart D.M."/>
            <person name="DeBoy R.T."/>
            <person name="Nelson K.E."/>
            <person name="Nesbo C.L."/>
            <person name="Doolittle W.F."/>
            <person name="Gogarten J.P."/>
            <person name="Noll K.M."/>
        </authorList>
    </citation>
    <scope>NUCLEOTIDE SEQUENCE [LARGE SCALE GENOMIC DNA]</scope>
    <source>
        <strain evidence="7">ATCC BAA-301 / DSM 14385 / NBRC 107922 / TMO</strain>
    </source>
</reference>
<dbReference type="GO" id="GO:0005737">
    <property type="term" value="C:cytoplasm"/>
    <property type="evidence" value="ECO:0007669"/>
    <property type="project" value="UniProtKB-SubCell"/>
</dbReference>
<dbReference type="GO" id="GO:0005524">
    <property type="term" value="F:ATP binding"/>
    <property type="evidence" value="ECO:0007669"/>
    <property type="project" value="InterPro"/>
</dbReference>
<protein>
    <submittedName>
        <fullName evidence="6">Threonyl/alanyl tRNA synthetase SAD</fullName>
    </submittedName>
</protein>
<dbReference type="GO" id="GO:0006419">
    <property type="term" value="P:alanyl-tRNA aminoacylation"/>
    <property type="evidence" value="ECO:0007669"/>
    <property type="project" value="InterPro"/>
</dbReference>
<dbReference type="InterPro" id="IPR018165">
    <property type="entry name" value="Ala-tRNA-synth_IIc_core"/>
</dbReference>
<dbReference type="Pfam" id="PF07973">
    <property type="entry name" value="tRNA_SAD"/>
    <property type="match status" value="1"/>
</dbReference>
<evidence type="ECO:0000313" key="7">
    <source>
        <dbReference type="Proteomes" id="UP000002016"/>
    </source>
</evidence>
<proteinExistence type="predicted"/>
<dbReference type="PANTHER" id="PTHR43462">
    <property type="entry name" value="ALANYL-TRNA EDITING PROTEIN"/>
    <property type="match status" value="1"/>
</dbReference>
<organism evidence="6 7">
    <name type="scientific">Pseudothermotoga lettingae (strain ATCC BAA-301 / DSM 14385 / NBRC 107922 / TMO)</name>
    <name type="common">Thermotoga lettingae</name>
    <dbReference type="NCBI Taxonomy" id="416591"/>
    <lineage>
        <taxon>Bacteria</taxon>
        <taxon>Thermotogati</taxon>
        <taxon>Thermotogota</taxon>
        <taxon>Thermotogae</taxon>
        <taxon>Thermotogales</taxon>
        <taxon>Thermotogaceae</taxon>
        <taxon>Pseudothermotoga</taxon>
    </lineage>
</organism>
<dbReference type="PANTHER" id="PTHR43462:SF1">
    <property type="entry name" value="ALANYL-TRNA EDITING PROTEIN AARSD1"/>
    <property type="match status" value="1"/>
</dbReference>
<evidence type="ECO:0000256" key="3">
    <source>
        <dbReference type="ARBA" id="ARBA00022723"/>
    </source>
</evidence>
<accession>A8F4P0</accession>
<sequence length="369" mass="41208">MIKIKKVREENDKFLAFAEKSPFYPDGKGGQLGDRGKIDTALVLGVEEREGLICHILDAPVEPGEHTFEIDYLRRKDIAIQHSAQHILSASFLRVADIQTLSFHMGEEFSTIDLDVPQITEVVLQEVEEMANEIVRSCIKVEIVETNIESAKNLNLRKSLSEKVGEIVRVVKIGDFDLSACAGFHVSNTGKIGIIKIVSWEKVKKTLTRVYFLAGNRALRDYSIRVSVLRELSTLLTSSVSEMPARTRILLEKVKDQAALINRISEEYAKYLSKDLETHKIKGINVSVYNGFDDVARFLPKYFQGDLLICKTSDGYQFSSEKIDCSKLIAFLREKTQGAGGGGTKKGSLKTSAPINKIFSLIDNYLGVI</sequence>
<reference evidence="6 7" key="1">
    <citation type="submission" date="2007-08" db="EMBL/GenBank/DDBJ databases">
        <title>Complete sequence of Thermotoga lettingae TMO.</title>
        <authorList>
            <consortium name="US DOE Joint Genome Institute"/>
            <person name="Copeland A."/>
            <person name="Lucas S."/>
            <person name="Lapidus A."/>
            <person name="Barry K."/>
            <person name="Glavina del Rio T."/>
            <person name="Dalin E."/>
            <person name="Tice H."/>
            <person name="Pitluck S."/>
            <person name="Foster B."/>
            <person name="Bruce D."/>
            <person name="Schmutz J."/>
            <person name="Larimer F."/>
            <person name="Land M."/>
            <person name="Hauser L."/>
            <person name="Kyrpides N."/>
            <person name="Mikhailova N."/>
            <person name="Nelson K."/>
            <person name="Gogarten J.P."/>
            <person name="Noll K."/>
            <person name="Richardson P."/>
        </authorList>
    </citation>
    <scope>NUCLEOTIDE SEQUENCE [LARGE SCALE GENOMIC DNA]</scope>
    <source>
        <strain evidence="7">ATCC BAA-301 / DSM 14385 / NBRC 107922 / TMO</strain>
    </source>
</reference>
<dbReference type="SUPFAM" id="SSF55186">
    <property type="entry name" value="ThrRS/AlaRS common domain"/>
    <property type="match status" value="1"/>
</dbReference>
<dbReference type="AlphaFoldDB" id="A8F4P0"/>
<comment type="cofactor">
    <cofactor evidence="1">
        <name>Zn(2+)</name>
        <dbReference type="ChEBI" id="CHEBI:29105"/>
    </cofactor>
</comment>
<keyword evidence="4" id="KW-0862">Zinc</keyword>
<keyword evidence="6" id="KW-0436">Ligase</keyword>
<dbReference type="Proteomes" id="UP000002016">
    <property type="component" value="Chromosome"/>
</dbReference>
<keyword evidence="3" id="KW-0479">Metal-binding</keyword>
<dbReference type="SMART" id="SM00863">
    <property type="entry name" value="tRNA_SAD"/>
    <property type="match status" value="1"/>
</dbReference>
<dbReference type="HOGENOM" id="CLU_004485_7_2_0"/>
<evidence type="ECO:0000256" key="2">
    <source>
        <dbReference type="ARBA" id="ARBA00004496"/>
    </source>
</evidence>
<dbReference type="GO" id="GO:0003676">
    <property type="term" value="F:nucleic acid binding"/>
    <property type="evidence" value="ECO:0007669"/>
    <property type="project" value="InterPro"/>
</dbReference>
<dbReference type="RefSeq" id="WP_012002605.1">
    <property type="nucleotide sequence ID" value="NC_009828.1"/>
</dbReference>
<dbReference type="InterPro" id="IPR051335">
    <property type="entry name" value="Alanyl-tRNA_Editing_Enzymes"/>
</dbReference>
<dbReference type="Gene3D" id="3.30.980.10">
    <property type="entry name" value="Threonyl-trna Synthetase, Chain A, domain 2"/>
    <property type="match status" value="1"/>
</dbReference>
<evidence type="ECO:0000259" key="5">
    <source>
        <dbReference type="PROSITE" id="PS50860"/>
    </source>
</evidence>
<dbReference type="InterPro" id="IPR018163">
    <property type="entry name" value="Thr/Ala-tRNA-synth_IIc_edit"/>
</dbReference>
<dbReference type="eggNOG" id="COG2872">
    <property type="taxonomic scope" value="Bacteria"/>
</dbReference>
<comment type="subcellular location">
    <subcellularLocation>
        <location evidence="2">Cytoplasm</location>
    </subcellularLocation>
</comment>
<evidence type="ECO:0000256" key="4">
    <source>
        <dbReference type="ARBA" id="ARBA00022833"/>
    </source>
</evidence>
<dbReference type="InterPro" id="IPR012947">
    <property type="entry name" value="tRNA_SAD"/>
</dbReference>
<evidence type="ECO:0000256" key="1">
    <source>
        <dbReference type="ARBA" id="ARBA00001947"/>
    </source>
</evidence>
<keyword evidence="6" id="KW-0030">Aminoacyl-tRNA synthetase</keyword>
<feature type="domain" description="Alanyl-transfer RNA synthetases family profile" evidence="5">
    <location>
        <begin position="1"/>
        <end position="224"/>
    </location>
</feature>
<name>A8F4P0_PSELT</name>